<sequence>MRRHTMLSALVAAGLVAGLCAPAWASGDAAGTWITTWASSPSLPIEKLPLPFWKPAPEVQGTVRYTLRISAGGDQVRVRLSAETLPQDLLVDHATVAMADAQGHVAPGSFRTLTFNGARAVRVPAGAPLVSDPLDLPVEAGAVLVVSLHLPQPVTVPQADNNHHTDILPGDDRTEAVALDGARTEDAREIVSALLVHAGAQGRTIVAFGDSITDGFGAKDRLMRGWPDQLAALLRAKGRRDIGIANAGIGGNRILRGEVGPSALARFDRDALAVPGVTDVILLEGINDLGLSGLPTLRTSATHPVVTAEDIIAGYRQLIDRARARHLKVHGATLTPAMGATFPGYATPEKEAVRQRINAWIRTSGAFDDVIDFDAAVRDPAHPNRIRADYDCGDHLHPSDAGYRAMAEAALAVIAR</sequence>
<dbReference type="CDD" id="cd01830">
    <property type="entry name" value="XynE_like"/>
    <property type="match status" value="1"/>
</dbReference>
<evidence type="ECO:0000313" key="4">
    <source>
        <dbReference type="Proteomes" id="UP000320516"/>
    </source>
</evidence>
<proteinExistence type="predicted"/>
<dbReference type="PANTHER" id="PTHR43784:SF2">
    <property type="entry name" value="GDSL-LIKE LIPASE_ACYLHYDROLASE, PUTATIVE (AFU_ORTHOLOGUE AFUA_2G00820)-RELATED"/>
    <property type="match status" value="1"/>
</dbReference>
<feature type="signal peptide" evidence="1">
    <location>
        <begin position="1"/>
        <end position="25"/>
    </location>
</feature>
<protein>
    <submittedName>
        <fullName evidence="3">Lysophospholipase L1-like esterase</fullName>
    </submittedName>
</protein>
<comment type="caution">
    <text evidence="3">The sequence shown here is derived from an EMBL/GenBank/DDBJ whole genome shotgun (WGS) entry which is preliminary data.</text>
</comment>
<accession>A0A560JFC5</accession>
<dbReference type="SUPFAM" id="SSF52266">
    <property type="entry name" value="SGNH hydrolase"/>
    <property type="match status" value="1"/>
</dbReference>
<dbReference type="Proteomes" id="UP000320516">
    <property type="component" value="Unassembled WGS sequence"/>
</dbReference>
<dbReference type="InterPro" id="IPR053140">
    <property type="entry name" value="GDSL_Rv0518-like"/>
</dbReference>
<reference evidence="3 4" key="1">
    <citation type="submission" date="2019-06" db="EMBL/GenBank/DDBJ databases">
        <title>Genomic Encyclopedia of Type Strains, Phase IV (KMG-V): Genome sequencing to study the core and pangenomes of soil and plant-associated prokaryotes.</title>
        <authorList>
            <person name="Whitman W."/>
        </authorList>
    </citation>
    <scope>NUCLEOTIDE SEQUENCE [LARGE SCALE GENOMIC DNA]</scope>
    <source>
        <strain evidence="3 4">BR 12005</strain>
    </source>
</reference>
<keyword evidence="1" id="KW-0732">Signal</keyword>
<dbReference type="PANTHER" id="PTHR43784">
    <property type="entry name" value="GDSL-LIKE LIPASE/ACYLHYDROLASE, PUTATIVE (AFU_ORTHOLOGUE AFUA_2G00820)-RELATED"/>
    <property type="match status" value="1"/>
</dbReference>
<dbReference type="GO" id="GO:0016788">
    <property type="term" value="F:hydrolase activity, acting on ester bonds"/>
    <property type="evidence" value="ECO:0007669"/>
    <property type="project" value="UniProtKB-ARBA"/>
</dbReference>
<dbReference type="EMBL" id="VITV01000008">
    <property type="protein sequence ID" value="TWB69908.1"/>
    <property type="molecule type" value="Genomic_DNA"/>
</dbReference>
<dbReference type="Pfam" id="PF13472">
    <property type="entry name" value="Lipase_GDSL_2"/>
    <property type="match status" value="1"/>
</dbReference>
<dbReference type="Gene3D" id="3.40.50.1110">
    <property type="entry name" value="SGNH hydrolase"/>
    <property type="match status" value="1"/>
</dbReference>
<feature type="domain" description="SGNH hydrolase-type esterase" evidence="2">
    <location>
        <begin position="207"/>
        <end position="405"/>
    </location>
</feature>
<dbReference type="InterPro" id="IPR013830">
    <property type="entry name" value="SGNH_hydro"/>
</dbReference>
<dbReference type="AlphaFoldDB" id="A0A560JFC5"/>
<dbReference type="RefSeq" id="WP_145612644.1">
    <property type="nucleotide sequence ID" value="NZ_VITV01000008.1"/>
</dbReference>
<evidence type="ECO:0000256" key="1">
    <source>
        <dbReference type="SAM" id="SignalP"/>
    </source>
</evidence>
<dbReference type="InterPro" id="IPR036514">
    <property type="entry name" value="SGNH_hydro_sf"/>
</dbReference>
<name>A0A560JFC5_9PROT</name>
<evidence type="ECO:0000259" key="2">
    <source>
        <dbReference type="Pfam" id="PF13472"/>
    </source>
</evidence>
<organism evidence="3 4">
    <name type="scientific">Nitrospirillum amazonense</name>
    <dbReference type="NCBI Taxonomy" id="28077"/>
    <lineage>
        <taxon>Bacteria</taxon>
        <taxon>Pseudomonadati</taxon>
        <taxon>Pseudomonadota</taxon>
        <taxon>Alphaproteobacteria</taxon>
        <taxon>Rhodospirillales</taxon>
        <taxon>Azospirillaceae</taxon>
        <taxon>Nitrospirillum</taxon>
    </lineage>
</organism>
<evidence type="ECO:0000313" key="3">
    <source>
        <dbReference type="EMBL" id="TWB69908.1"/>
    </source>
</evidence>
<gene>
    <name evidence="3" type="ORF">FBZ87_108199</name>
</gene>
<feature type="chain" id="PRO_5021778722" evidence="1">
    <location>
        <begin position="26"/>
        <end position="416"/>
    </location>
</feature>